<comment type="caution">
    <text evidence="1">The sequence shown here is derived from an EMBL/GenBank/DDBJ whole genome shotgun (WGS) entry which is preliminary data.</text>
</comment>
<name>A0AAW9W9C2_STREE</name>
<organism evidence="1 2">
    <name type="scientific">Streptococcus pneumoniae</name>
    <dbReference type="NCBI Taxonomy" id="1313"/>
    <lineage>
        <taxon>Bacteria</taxon>
        <taxon>Bacillati</taxon>
        <taxon>Bacillota</taxon>
        <taxon>Bacilli</taxon>
        <taxon>Lactobacillales</taxon>
        <taxon>Streptococcaceae</taxon>
        <taxon>Streptococcus</taxon>
    </lineage>
</organism>
<reference evidence="1" key="1">
    <citation type="submission" date="2019-11" db="EMBL/GenBank/DDBJ databases">
        <title>Growth characteristics of pneumococcus vary with the chemical composition of the capsule and with environmental conditions.</title>
        <authorList>
            <person name="Tothpal A."/>
            <person name="Desobry K."/>
            <person name="Joshi S."/>
            <person name="Wyllie A.L."/>
            <person name="Weinberger D.M."/>
        </authorList>
    </citation>
    <scope>NUCLEOTIDE SEQUENCE</scope>
    <source>
        <strain evidence="1">Pnumococcus10A</strain>
    </source>
</reference>
<feature type="non-terminal residue" evidence="1">
    <location>
        <position position="1"/>
    </location>
</feature>
<dbReference type="Proteomes" id="UP000729182">
    <property type="component" value="Unassembled WGS sequence"/>
</dbReference>
<protein>
    <submittedName>
        <fullName evidence="1">Phage portal protein</fullName>
    </submittedName>
</protein>
<dbReference type="EMBL" id="WNHN01000741">
    <property type="protein sequence ID" value="MTV78241.1"/>
    <property type="molecule type" value="Genomic_DNA"/>
</dbReference>
<feature type="non-terminal residue" evidence="1">
    <location>
        <position position="85"/>
    </location>
</feature>
<gene>
    <name evidence="1" type="ORF">GM535_13570</name>
</gene>
<sequence>LWRGLAPIAAVREGIIIDLFSRAWRKNFMRRGARPDYALVAPQGITKTERDELEASLIQKFSGAENWHKPIILEEGVTDIKTFSF</sequence>
<evidence type="ECO:0000313" key="2">
    <source>
        <dbReference type="Proteomes" id="UP000729182"/>
    </source>
</evidence>
<dbReference type="AlphaFoldDB" id="A0AAW9W9C2"/>
<accession>A0AAW9W9C2</accession>
<proteinExistence type="predicted"/>
<dbReference type="Pfam" id="PF04860">
    <property type="entry name" value="Phage_portal"/>
    <property type="match status" value="1"/>
</dbReference>
<evidence type="ECO:0000313" key="1">
    <source>
        <dbReference type="EMBL" id="MTV78241.1"/>
    </source>
</evidence>
<dbReference type="RefSeq" id="WP_155459087.1">
    <property type="nucleotide sequence ID" value="NZ_WNHN01000741.1"/>
</dbReference>
<dbReference type="InterPro" id="IPR006944">
    <property type="entry name" value="Phage/GTA_portal"/>
</dbReference>